<gene>
    <name evidence="2" type="ORF">EDD18DRAFT_1069416</name>
</gene>
<evidence type="ECO:0000313" key="3">
    <source>
        <dbReference type="Proteomes" id="UP001175228"/>
    </source>
</evidence>
<accession>A0AA39QBQ2</accession>
<dbReference type="Proteomes" id="UP001175228">
    <property type="component" value="Unassembled WGS sequence"/>
</dbReference>
<comment type="caution">
    <text evidence="2">The sequence shown here is derived from an EMBL/GenBank/DDBJ whole genome shotgun (WGS) entry which is preliminary data.</text>
</comment>
<proteinExistence type="predicted"/>
<feature type="region of interest" description="Disordered" evidence="1">
    <location>
        <begin position="1"/>
        <end position="20"/>
    </location>
</feature>
<protein>
    <submittedName>
        <fullName evidence="2">Uncharacterized protein</fullName>
    </submittedName>
</protein>
<dbReference type="EMBL" id="JAUEPU010000009">
    <property type="protein sequence ID" value="KAK0499900.1"/>
    <property type="molecule type" value="Genomic_DNA"/>
</dbReference>
<evidence type="ECO:0000256" key="1">
    <source>
        <dbReference type="SAM" id="MobiDB-lite"/>
    </source>
</evidence>
<name>A0AA39QBQ2_9AGAR</name>
<dbReference type="AlphaFoldDB" id="A0AA39QBQ2"/>
<organism evidence="2 3">
    <name type="scientific">Armillaria luteobubalina</name>
    <dbReference type="NCBI Taxonomy" id="153913"/>
    <lineage>
        <taxon>Eukaryota</taxon>
        <taxon>Fungi</taxon>
        <taxon>Dikarya</taxon>
        <taxon>Basidiomycota</taxon>
        <taxon>Agaricomycotina</taxon>
        <taxon>Agaricomycetes</taxon>
        <taxon>Agaricomycetidae</taxon>
        <taxon>Agaricales</taxon>
        <taxon>Marasmiineae</taxon>
        <taxon>Physalacriaceae</taxon>
        <taxon>Armillaria</taxon>
    </lineage>
</organism>
<feature type="compositionally biased region" description="Basic and acidic residues" evidence="1">
    <location>
        <begin position="1"/>
        <end position="10"/>
    </location>
</feature>
<sequence>CDSVDMHDIPKAPGEVRSSWSHAQKLRAGITWGFRTTGRRGTECWSDQATGNPSVSDLVSSYMVSLRRRESVSQTSALKLFLMNTQAALGKTPTSSRAVTPVSVDTLI</sequence>
<keyword evidence="3" id="KW-1185">Reference proteome</keyword>
<reference evidence="2" key="1">
    <citation type="submission" date="2023-06" db="EMBL/GenBank/DDBJ databases">
        <authorList>
            <consortium name="Lawrence Berkeley National Laboratory"/>
            <person name="Ahrendt S."/>
            <person name="Sahu N."/>
            <person name="Indic B."/>
            <person name="Wong-Bajracharya J."/>
            <person name="Merenyi Z."/>
            <person name="Ke H.-M."/>
            <person name="Monk M."/>
            <person name="Kocsube S."/>
            <person name="Drula E."/>
            <person name="Lipzen A."/>
            <person name="Balint B."/>
            <person name="Henrissat B."/>
            <person name="Andreopoulos B."/>
            <person name="Martin F.M."/>
            <person name="Harder C.B."/>
            <person name="Rigling D."/>
            <person name="Ford K.L."/>
            <person name="Foster G.D."/>
            <person name="Pangilinan J."/>
            <person name="Papanicolaou A."/>
            <person name="Barry K."/>
            <person name="LaButti K."/>
            <person name="Viragh M."/>
            <person name="Koriabine M."/>
            <person name="Yan M."/>
            <person name="Riley R."/>
            <person name="Champramary S."/>
            <person name="Plett K.L."/>
            <person name="Tsai I.J."/>
            <person name="Slot J."/>
            <person name="Sipos G."/>
            <person name="Plett J."/>
            <person name="Nagy L.G."/>
            <person name="Grigoriev I.V."/>
        </authorList>
    </citation>
    <scope>NUCLEOTIDE SEQUENCE</scope>
    <source>
        <strain evidence="2">HWK02</strain>
    </source>
</reference>
<feature type="non-terminal residue" evidence="2">
    <location>
        <position position="1"/>
    </location>
</feature>
<evidence type="ECO:0000313" key="2">
    <source>
        <dbReference type="EMBL" id="KAK0499900.1"/>
    </source>
</evidence>